<evidence type="ECO:0008006" key="6">
    <source>
        <dbReference type="Google" id="ProtNLM"/>
    </source>
</evidence>
<feature type="domain" description="J" evidence="2">
    <location>
        <begin position="29"/>
        <end position="96"/>
    </location>
</feature>
<proteinExistence type="predicted"/>
<dbReference type="OrthoDB" id="203484at2759"/>
<evidence type="ECO:0000313" key="4">
    <source>
        <dbReference type="EMBL" id="GAX28285.1"/>
    </source>
</evidence>
<dbReference type="InterPro" id="IPR001623">
    <property type="entry name" value="DnaJ_domain"/>
</dbReference>
<dbReference type="AlphaFoldDB" id="A0A1Z5KQ89"/>
<evidence type="ECO:0000256" key="1">
    <source>
        <dbReference type="SAM" id="SignalP"/>
    </source>
</evidence>
<dbReference type="Proteomes" id="UP000198406">
    <property type="component" value="Unassembled WGS sequence"/>
</dbReference>
<dbReference type="SUPFAM" id="SSF49468">
    <property type="entry name" value="VHL"/>
    <property type="match status" value="1"/>
</dbReference>
<dbReference type="GO" id="GO:0005737">
    <property type="term" value="C:cytoplasm"/>
    <property type="evidence" value="ECO:0007669"/>
    <property type="project" value="TreeGrafter"/>
</dbReference>
<comment type="caution">
    <text evidence="4">The sequence shown here is derived from an EMBL/GenBank/DDBJ whole genome shotgun (WGS) entry which is preliminary data.</text>
</comment>
<sequence length="396" mass="46447">MKSLLYFCYQGFIATALLILPILAQPDTNLYEILGVTRHATTKEIKQAYRRKALDTHPDKNTHLPAEEAAENFRQVARAFEILSDASSRQRYDRTGRTSERQQQQQHQWTFTWSYARPQRLKDRFDVQQAQSRVLHVVSLEQLQTIILNDADVLERSLLISFVQPGMIETHVNDEMVFPYPFAGMSSQGIWWEDLLQTVQIRYHTPKHPLAQFFGLTAPLTEPVFFLARRGVPLQLSSFQTLTTRNRQIFDKWVWEQLEVDIQFINQHDHPVEVYWIHGNRAHIKMTLPAGEQANHRSMLSHEWWIRDARVDTRRDSPGRYKLTDHTCLASWKITNDTSPQVMIIERKTCYDLSGHCGFWKSRGECRKNPVFMGEECRKTCELCSENEDALRHDEF</sequence>
<dbReference type="InterPro" id="IPR036869">
    <property type="entry name" value="J_dom_sf"/>
</dbReference>
<protein>
    <recommendedName>
        <fullName evidence="6">J domain-containing protein</fullName>
    </recommendedName>
</protein>
<dbReference type="SUPFAM" id="SSF46565">
    <property type="entry name" value="Chaperone J-domain"/>
    <property type="match status" value="1"/>
</dbReference>
<dbReference type="PANTHER" id="PTHR44144:SF1">
    <property type="entry name" value="DNAJ HOMOLOG SUBFAMILY C MEMBER 9"/>
    <property type="match status" value="1"/>
</dbReference>
<dbReference type="Gene3D" id="1.10.10.1940">
    <property type="match status" value="1"/>
</dbReference>
<dbReference type="InterPro" id="IPR018253">
    <property type="entry name" value="DnaJ_domain_CS"/>
</dbReference>
<dbReference type="PRINTS" id="PR00625">
    <property type="entry name" value="JDOMAIN"/>
</dbReference>
<dbReference type="GO" id="GO:0005634">
    <property type="term" value="C:nucleus"/>
    <property type="evidence" value="ECO:0007669"/>
    <property type="project" value="TreeGrafter"/>
</dbReference>
<dbReference type="Gene3D" id="2.60.40.780">
    <property type="entry name" value="von Hippel-Lindau disease tumour suppressor, beta domain"/>
    <property type="match status" value="1"/>
</dbReference>
<dbReference type="InterPro" id="IPR037140">
    <property type="entry name" value="VHL_beta_dom_sf"/>
</dbReference>
<name>A0A1Z5KQ89_FISSO</name>
<reference evidence="4 5" key="1">
    <citation type="journal article" date="2015" name="Plant Cell">
        <title>Oil accumulation by the oleaginous diatom Fistulifera solaris as revealed by the genome and transcriptome.</title>
        <authorList>
            <person name="Tanaka T."/>
            <person name="Maeda Y."/>
            <person name="Veluchamy A."/>
            <person name="Tanaka M."/>
            <person name="Abida H."/>
            <person name="Marechal E."/>
            <person name="Bowler C."/>
            <person name="Muto M."/>
            <person name="Sunaga Y."/>
            <person name="Tanaka M."/>
            <person name="Yoshino T."/>
            <person name="Taniguchi T."/>
            <person name="Fukuda Y."/>
            <person name="Nemoto M."/>
            <person name="Matsumoto M."/>
            <person name="Wong P.S."/>
            <person name="Aburatani S."/>
            <person name="Fujibuchi W."/>
        </authorList>
    </citation>
    <scope>NUCLEOTIDE SEQUENCE [LARGE SCALE GENOMIC DNA]</scope>
    <source>
        <strain evidence="4 5">JPCC DA0580</strain>
    </source>
</reference>
<dbReference type="CDD" id="cd06257">
    <property type="entry name" value="DnaJ"/>
    <property type="match status" value="1"/>
</dbReference>
<keyword evidence="5" id="KW-1185">Reference proteome</keyword>
<keyword evidence="1" id="KW-0732">Signal</keyword>
<evidence type="ECO:0000259" key="3">
    <source>
        <dbReference type="PROSITE" id="PS51670"/>
    </source>
</evidence>
<evidence type="ECO:0000259" key="2">
    <source>
        <dbReference type="PROSITE" id="PS50076"/>
    </source>
</evidence>
<dbReference type="PROSITE" id="PS50076">
    <property type="entry name" value="DNAJ_2"/>
    <property type="match status" value="1"/>
</dbReference>
<dbReference type="InterPro" id="IPR052594">
    <property type="entry name" value="J_domain-containing_protein"/>
</dbReference>
<feature type="chain" id="PRO_5012961508" description="J domain-containing protein" evidence="1">
    <location>
        <begin position="25"/>
        <end position="396"/>
    </location>
</feature>
<evidence type="ECO:0000313" key="5">
    <source>
        <dbReference type="Proteomes" id="UP000198406"/>
    </source>
</evidence>
<dbReference type="GO" id="GO:0031072">
    <property type="term" value="F:heat shock protein binding"/>
    <property type="evidence" value="ECO:0007669"/>
    <property type="project" value="TreeGrafter"/>
</dbReference>
<dbReference type="InterPro" id="IPR003582">
    <property type="entry name" value="ShKT_dom"/>
</dbReference>
<dbReference type="InParanoid" id="A0A1Z5KQ89"/>
<dbReference type="SMART" id="SM00254">
    <property type="entry name" value="ShKT"/>
    <property type="match status" value="1"/>
</dbReference>
<dbReference type="PROSITE" id="PS00636">
    <property type="entry name" value="DNAJ_1"/>
    <property type="match status" value="1"/>
</dbReference>
<feature type="domain" description="ShKT" evidence="3">
    <location>
        <begin position="350"/>
        <end position="384"/>
    </location>
</feature>
<dbReference type="InterPro" id="IPR036208">
    <property type="entry name" value="VHL_sf"/>
</dbReference>
<feature type="signal peptide" evidence="1">
    <location>
        <begin position="1"/>
        <end position="24"/>
    </location>
</feature>
<dbReference type="PANTHER" id="PTHR44144">
    <property type="entry name" value="DNAJ HOMOLOG SUBFAMILY C MEMBER 9"/>
    <property type="match status" value="1"/>
</dbReference>
<gene>
    <name evidence="4" type="ORF">FisN_27Hh064</name>
</gene>
<dbReference type="Pfam" id="PF00226">
    <property type="entry name" value="DnaJ"/>
    <property type="match status" value="1"/>
</dbReference>
<dbReference type="Pfam" id="PF01549">
    <property type="entry name" value="ShK"/>
    <property type="match status" value="1"/>
</dbReference>
<dbReference type="EMBL" id="BDSP01000271">
    <property type="protein sequence ID" value="GAX28285.1"/>
    <property type="molecule type" value="Genomic_DNA"/>
</dbReference>
<organism evidence="4 5">
    <name type="scientific">Fistulifera solaris</name>
    <name type="common">Oleaginous diatom</name>
    <dbReference type="NCBI Taxonomy" id="1519565"/>
    <lineage>
        <taxon>Eukaryota</taxon>
        <taxon>Sar</taxon>
        <taxon>Stramenopiles</taxon>
        <taxon>Ochrophyta</taxon>
        <taxon>Bacillariophyta</taxon>
        <taxon>Bacillariophyceae</taxon>
        <taxon>Bacillariophycidae</taxon>
        <taxon>Naviculales</taxon>
        <taxon>Naviculaceae</taxon>
        <taxon>Fistulifera</taxon>
    </lineage>
</organism>
<dbReference type="Gene3D" id="1.10.287.110">
    <property type="entry name" value="DnaJ domain"/>
    <property type="match status" value="1"/>
</dbReference>
<accession>A0A1Z5KQ89</accession>
<dbReference type="SMART" id="SM00271">
    <property type="entry name" value="DnaJ"/>
    <property type="match status" value="1"/>
</dbReference>
<dbReference type="PROSITE" id="PS51670">
    <property type="entry name" value="SHKT"/>
    <property type="match status" value="1"/>
</dbReference>